<evidence type="ECO:0000256" key="1">
    <source>
        <dbReference type="SAM" id="MobiDB-lite"/>
    </source>
</evidence>
<name>A0A815VLT7_9BILA</name>
<dbReference type="Proteomes" id="UP000681722">
    <property type="component" value="Unassembled WGS sequence"/>
</dbReference>
<reference evidence="2" key="1">
    <citation type="submission" date="2021-02" db="EMBL/GenBank/DDBJ databases">
        <authorList>
            <person name="Nowell W R."/>
        </authorList>
    </citation>
    <scope>NUCLEOTIDE SEQUENCE</scope>
</reference>
<sequence length="90" mass="10395">SKRMCKYEQEKFKEDKPDSEELLLTDSLKNSEVMNVQSTSLSTITIHSDKGKTSFIETDNENENERNETQLVADEEDSDNNYQATITQEK</sequence>
<evidence type="ECO:0000313" key="2">
    <source>
        <dbReference type="EMBL" id="CAF1533714.1"/>
    </source>
</evidence>
<evidence type="ECO:0000313" key="4">
    <source>
        <dbReference type="Proteomes" id="UP000663829"/>
    </source>
</evidence>
<evidence type="ECO:0000313" key="3">
    <source>
        <dbReference type="EMBL" id="CAF4393285.1"/>
    </source>
</evidence>
<feature type="compositionally biased region" description="Polar residues" evidence="1">
    <location>
        <begin position="80"/>
        <end position="90"/>
    </location>
</feature>
<feature type="non-terminal residue" evidence="2">
    <location>
        <position position="1"/>
    </location>
</feature>
<dbReference type="Proteomes" id="UP000663829">
    <property type="component" value="Unassembled WGS sequence"/>
</dbReference>
<protein>
    <submittedName>
        <fullName evidence="2">Uncharacterized protein</fullName>
    </submittedName>
</protein>
<organism evidence="2 4">
    <name type="scientific">Didymodactylos carnosus</name>
    <dbReference type="NCBI Taxonomy" id="1234261"/>
    <lineage>
        <taxon>Eukaryota</taxon>
        <taxon>Metazoa</taxon>
        <taxon>Spiralia</taxon>
        <taxon>Gnathifera</taxon>
        <taxon>Rotifera</taxon>
        <taxon>Eurotatoria</taxon>
        <taxon>Bdelloidea</taxon>
        <taxon>Philodinida</taxon>
        <taxon>Philodinidae</taxon>
        <taxon>Didymodactylos</taxon>
    </lineage>
</organism>
<gene>
    <name evidence="2" type="ORF">GPM918_LOCUS38205</name>
    <name evidence="3" type="ORF">SRO942_LOCUS39013</name>
</gene>
<dbReference type="AlphaFoldDB" id="A0A815VLT7"/>
<accession>A0A815VLT7</accession>
<proteinExistence type="predicted"/>
<feature type="region of interest" description="Disordered" evidence="1">
    <location>
        <begin position="52"/>
        <end position="90"/>
    </location>
</feature>
<keyword evidence="4" id="KW-1185">Reference proteome</keyword>
<comment type="caution">
    <text evidence="2">The sequence shown here is derived from an EMBL/GenBank/DDBJ whole genome shotgun (WGS) entry which is preliminary data.</text>
</comment>
<dbReference type="EMBL" id="CAJNOQ010025056">
    <property type="protein sequence ID" value="CAF1533714.1"/>
    <property type="molecule type" value="Genomic_DNA"/>
</dbReference>
<dbReference type="EMBL" id="CAJOBC010090652">
    <property type="protein sequence ID" value="CAF4393285.1"/>
    <property type="molecule type" value="Genomic_DNA"/>
</dbReference>